<organism evidence="1 2">
    <name type="scientific">Streptacidiphilus alkalitolerans</name>
    <dbReference type="NCBI Taxonomy" id="3342712"/>
    <lineage>
        <taxon>Bacteria</taxon>
        <taxon>Bacillati</taxon>
        <taxon>Actinomycetota</taxon>
        <taxon>Actinomycetes</taxon>
        <taxon>Kitasatosporales</taxon>
        <taxon>Streptomycetaceae</taxon>
        <taxon>Streptacidiphilus</taxon>
    </lineage>
</organism>
<dbReference type="Proteomes" id="UP001592582">
    <property type="component" value="Unassembled WGS sequence"/>
</dbReference>
<dbReference type="InterPro" id="IPR005509">
    <property type="entry name" value="AfsA_hotdog_dom"/>
</dbReference>
<evidence type="ECO:0000313" key="2">
    <source>
        <dbReference type="Proteomes" id="UP001592582"/>
    </source>
</evidence>
<protein>
    <submittedName>
        <fullName evidence="1">ScbA/BarX family gamma-butyrolactone biosynthesis protein</fullName>
    </submittedName>
</protein>
<accession>A0ABV6VB13</accession>
<proteinExistence type="predicted"/>
<dbReference type="Pfam" id="PF03756">
    <property type="entry name" value="AfsA"/>
    <property type="match status" value="2"/>
</dbReference>
<dbReference type="InterPro" id="IPR047757">
    <property type="entry name" value="AfsA-like"/>
</dbReference>
<gene>
    <name evidence="1" type="ORF">ACEZDG_16780</name>
</gene>
<reference evidence="1 2" key="1">
    <citation type="submission" date="2024-09" db="EMBL/GenBank/DDBJ databases">
        <authorList>
            <person name="Lee S.D."/>
        </authorList>
    </citation>
    <scope>NUCLEOTIDE SEQUENCE [LARGE SCALE GENOMIC DNA]</scope>
    <source>
        <strain evidence="1 2">N1-1</strain>
    </source>
</reference>
<dbReference type="EMBL" id="JBHEZX010000006">
    <property type="protein sequence ID" value="MFC1410920.1"/>
    <property type="molecule type" value="Genomic_DNA"/>
</dbReference>
<sequence>MPRESVHKVDPSEVLLTDAQRRGADRFEVGARWPARHRLYGTRSGAADPMLVAETLRQLAIHISHRFYDVPTTHMFLLCGLDLDLDPAAGPLPAAGALGCLPVTVDVTCTPGARSGRRMSMVLEAELLVAGQRVGHGSMRWEALDPRAYAAVRRRGGGGSGGGGGGGGADGGGDVTGGDVTSGTRGEPAQVDVEARAVGRRDRGDVLLATLPDGQGWEVVVDFGHPTYFDHPSDHLPGMVLLEAMRQAGQLAWARTLSEDRYAAPVPVLVPVPRGQELPDPALRDATVWFHSFAELNRPVTVQARTQRSSCSEERFVVMLSAQQDQRDVATALLQWSPGRLPGLPAPGAPGANGELCVSGTSGMPDEQVSVPQVRSTWC</sequence>
<evidence type="ECO:0000313" key="1">
    <source>
        <dbReference type="EMBL" id="MFC1410920.1"/>
    </source>
</evidence>
<keyword evidence="2" id="KW-1185">Reference proteome</keyword>
<dbReference type="NCBIfam" id="NF041195">
    <property type="entry name" value="ScbA_BarX_GamBu"/>
    <property type="match status" value="1"/>
</dbReference>
<name>A0ABV6VB13_9ACTN</name>
<comment type="caution">
    <text evidence="1">The sequence shown here is derived from an EMBL/GenBank/DDBJ whole genome shotgun (WGS) entry which is preliminary data.</text>
</comment>